<reference evidence="15" key="1">
    <citation type="submission" date="2021-02" db="EMBL/GenBank/DDBJ databases">
        <authorList>
            <person name="Nieuwenhuis M."/>
            <person name="Van De Peppel L.J.J."/>
        </authorList>
    </citation>
    <scope>NUCLEOTIDE SEQUENCE</scope>
    <source>
        <strain evidence="15">D49</strain>
    </source>
</reference>
<name>A0A9P7FND6_9AGAR</name>
<keyword evidence="12" id="KW-0106">Calcium</keyword>
<dbReference type="GO" id="GO:0005509">
    <property type="term" value="F:calcium ion binding"/>
    <property type="evidence" value="ECO:0007669"/>
    <property type="project" value="InterPro"/>
</dbReference>
<evidence type="ECO:0000313" key="16">
    <source>
        <dbReference type="Proteomes" id="UP000717328"/>
    </source>
</evidence>
<dbReference type="OrthoDB" id="8118055at2759"/>
<evidence type="ECO:0000256" key="8">
    <source>
        <dbReference type="ARBA" id="ARBA00023295"/>
    </source>
</evidence>
<evidence type="ECO:0000256" key="12">
    <source>
        <dbReference type="PIRSR" id="PIRSR601382-2"/>
    </source>
</evidence>
<reference evidence="15" key="2">
    <citation type="submission" date="2021-10" db="EMBL/GenBank/DDBJ databases">
        <title>Phylogenomics reveals ancestral predisposition of the termite-cultivated fungus Termitomyces towards a domesticated lifestyle.</title>
        <authorList>
            <person name="Auxier B."/>
            <person name="Grum-Grzhimaylo A."/>
            <person name="Cardenas M.E."/>
            <person name="Lodge J.D."/>
            <person name="Laessoe T."/>
            <person name="Pedersen O."/>
            <person name="Smith M.E."/>
            <person name="Kuyper T.W."/>
            <person name="Franco-Molano E.A."/>
            <person name="Baroni T.J."/>
            <person name="Aanen D.K."/>
        </authorList>
    </citation>
    <scope>NUCLEOTIDE SEQUENCE</scope>
    <source>
        <strain evidence="15">D49</strain>
    </source>
</reference>
<dbReference type="GO" id="GO:0005975">
    <property type="term" value="P:carbohydrate metabolic process"/>
    <property type="evidence" value="ECO:0007669"/>
    <property type="project" value="InterPro"/>
</dbReference>
<dbReference type="GO" id="GO:0036503">
    <property type="term" value="P:ERAD pathway"/>
    <property type="evidence" value="ECO:0007669"/>
    <property type="project" value="UniProtKB-ARBA"/>
</dbReference>
<evidence type="ECO:0000256" key="14">
    <source>
        <dbReference type="RuleBase" id="RU361193"/>
    </source>
</evidence>
<dbReference type="PRINTS" id="PR00747">
    <property type="entry name" value="GLYHDRLASE47"/>
</dbReference>
<proteinExistence type="inferred from homology"/>
<keyword evidence="5 14" id="KW-0378">Hydrolase</keyword>
<feature type="active site" description="Proton donor" evidence="11">
    <location>
        <position position="255"/>
    </location>
</feature>
<feature type="active site" description="Proton donor" evidence="11">
    <location>
        <position position="36"/>
    </location>
</feature>
<dbReference type="GO" id="GO:0005783">
    <property type="term" value="C:endoplasmic reticulum"/>
    <property type="evidence" value="ECO:0007669"/>
    <property type="project" value="TreeGrafter"/>
</dbReference>
<comment type="catalytic activity">
    <reaction evidence="9">
        <text>N(4)-(alpha-D-Man-(1-&gt;2)-alpha-D-Man-(1-&gt;2)-alpha-D-Man-(1-&gt;3)-[alpha-D-Man-(1-&gt;3)-[alpha-D-Man-(1-&gt;2)-alpha-D-Man-(1-&gt;6)]-alpha-D-Man-(1-&gt;6)]-beta-D-Man-(1-&gt;4)-beta-D-GlcNAc-(1-&gt;4)-beta-D-GlcNAc)-L-asparaginyl-[protein] (N-glucan mannose isomer 8A1,2,3B1,3) + 3 H2O = N(4)-(alpha-D-Man-(1-&gt;3)-[alpha-D-Man-(1-&gt;3)-[alpha-D-Man-(1-&gt;6)]-alpha-D-Man-(1-&gt;6)]-beta-D-Man-(1-&gt;4)-beta-D-GlcNAc-(1-&gt;4)-beta-D-GlcNAc)-L-asparaginyl-[protein] (N-glucan mannose isomer 5A1,2) + 3 beta-D-mannose</text>
        <dbReference type="Rhea" id="RHEA:56028"/>
        <dbReference type="Rhea" id="RHEA-COMP:14358"/>
        <dbReference type="Rhea" id="RHEA-COMP:14367"/>
        <dbReference type="ChEBI" id="CHEBI:15377"/>
        <dbReference type="ChEBI" id="CHEBI:28563"/>
        <dbReference type="ChEBI" id="CHEBI:59087"/>
        <dbReference type="ChEBI" id="CHEBI:60628"/>
        <dbReference type="EC" id="3.2.1.113"/>
    </reaction>
</comment>
<dbReference type="Pfam" id="PF01532">
    <property type="entry name" value="Glyco_hydro_47"/>
    <property type="match status" value="2"/>
</dbReference>
<keyword evidence="6 13" id="KW-1015">Disulfide bond</keyword>
<dbReference type="GO" id="GO:0004571">
    <property type="term" value="F:mannosyl-oligosaccharide 1,2-alpha-mannosidase activity"/>
    <property type="evidence" value="ECO:0007669"/>
    <property type="project" value="UniProtKB-EC"/>
</dbReference>
<dbReference type="SUPFAM" id="SSF48225">
    <property type="entry name" value="Seven-hairpin glycosidases"/>
    <property type="match status" value="1"/>
</dbReference>
<evidence type="ECO:0000256" key="2">
    <source>
        <dbReference type="ARBA" id="ARBA00004922"/>
    </source>
</evidence>
<dbReference type="EMBL" id="JABCKI010006137">
    <property type="protein sequence ID" value="KAG5635267.1"/>
    <property type="molecule type" value="Genomic_DNA"/>
</dbReference>
<evidence type="ECO:0000256" key="11">
    <source>
        <dbReference type="PIRSR" id="PIRSR601382-1"/>
    </source>
</evidence>
<feature type="binding site" evidence="12">
    <location>
        <position position="384"/>
    </location>
    <ligand>
        <name>Ca(2+)</name>
        <dbReference type="ChEBI" id="CHEBI:29108"/>
    </ligand>
</feature>
<keyword evidence="4" id="KW-0732">Signal</keyword>
<feature type="active site" evidence="11">
    <location>
        <position position="298"/>
    </location>
</feature>
<keyword evidence="16" id="KW-1185">Reference proteome</keyword>
<accession>A0A9P7FND6</accession>
<dbReference type="AlphaFoldDB" id="A0A9P7FND6"/>
<organism evidence="15 16">
    <name type="scientific">Sphagnurus paluster</name>
    <dbReference type="NCBI Taxonomy" id="117069"/>
    <lineage>
        <taxon>Eukaryota</taxon>
        <taxon>Fungi</taxon>
        <taxon>Dikarya</taxon>
        <taxon>Basidiomycota</taxon>
        <taxon>Agaricomycotina</taxon>
        <taxon>Agaricomycetes</taxon>
        <taxon>Agaricomycetidae</taxon>
        <taxon>Agaricales</taxon>
        <taxon>Tricholomatineae</taxon>
        <taxon>Lyophyllaceae</taxon>
        <taxon>Sphagnurus</taxon>
    </lineage>
</organism>
<feature type="disulfide bond" evidence="13">
    <location>
        <begin position="212"/>
        <end position="241"/>
    </location>
</feature>
<gene>
    <name evidence="15" type="ORF">H0H81_011892</name>
</gene>
<keyword evidence="8 14" id="KW-0326">Glycosidase</keyword>
<evidence type="ECO:0000256" key="3">
    <source>
        <dbReference type="ARBA" id="ARBA00007658"/>
    </source>
</evidence>
<dbReference type="Gene3D" id="1.50.10.10">
    <property type="match status" value="1"/>
</dbReference>
<evidence type="ECO:0000256" key="1">
    <source>
        <dbReference type="ARBA" id="ARBA00001913"/>
    </source>
</evidence>
<comment type="cofactor">
    <cofactor evidence="1 12">
        <name>Ca(2+)</name>
        <dbReference type="ChEBI" id="CHEBI:29108"/>
    </cofactor>
</comment>
<dbReference type="PANTHER" id="PTHR11742:SF101">
    <property type="entry name" value="MANNOSYL-OLIGOSACCHARIDE ALPHA-1,2-MANNOSIDASE 1B"/>
    <property type="match status" value="1"/>
</dbReference>
<dbReference type="InterPro" id="IPR036026">
    <property type="entry name" value="Seven-hairpin_glycosidases"/>
</dbReference>
<evidence type="ECO:0000256" key="4">
    <source>
        <dbReference type="ARBA" id="ARBA00022729"/>
    </source>
</evidence>
<evidence type="ECO:0000256" key="9">
    <source>
        <dbReference type="ARBA" id="ARBA00047669"/>
    </source>
</evidence>
<comment type="catalytic activity">
    <reaction evidence="10">
        <text>N(4)-(alpha-D-Man-(1-&gt;2)-alpha-D-Man-(1-&gt;2)-alpha-D-Man-(1-&gt;3)-[alpha-D-Man-(1-&gt;2)-alpha-D-Man-(1-&gt;3)-[alpha-D-Man-(1-&gt;2)-alpha-D-Man-(1-&gt;6)]-alpha-D-Man-(1-&gt;6)]-beta-D-Man-(1-&gt;4)-beta-D-GlcNAc-(1-&gt;4)-beta-D-GlcNAc)-L-asparaginyl-[protein] (N-glucan mannose isomer 9A1,2,3B1,2,3) + 4 H2O = N(4)-(alpha-D-Man-(1-&gt;3)-[alpha-D-Man-(1-&gt;3)-[alpha-D-Man-(1-&gt;6)]-alpha-D-Man-(1-&gt;6)]-beta-D-Man-(1-&gt;4)-beta-D-GlcNAc-(1-&gt;4)-beta-D-GlcNAc)-L-asparaginyl-[protein] (N-glucan mannose isomer 5A1,2) + 4 beta-D-mannose</text>
        <dbReference type="Rhea" id="RHEA:56008"/>
        <dbReference type="Rhea" id="RHEA-COMP:14356"/>
        <dbReference type="Rhea" id="RHEA-COMP:14367"/>
        <dbReference type="ChEBI" id="CHEBI:15377"/>
        <dbReference type="ChEBI" id="CHEBI:28563"/>
        <dbReference type="ChEBI" id="CHEBI:59087"/>
        <dbReference type="ChEBI" id="CHEBI:139493"/>
        <dbReference type="EC" id="3.2.1.113"/>
    </reaction>
</comment>
<dbReference type="InterPro" id="IPR050749">
    <property type="entry name" value="Glycosyl_Hydrolase_47"/>
</dbReference>
<evidence type="ECO:0000256" key="7">
    <source>
        <dbReference type="ARBA" id="ARBA00023180"/>
    </source>
</evidence>
<evidence type="ECO:0000256" key="6">
    <source>
        <dbReference type="ARBA" id="ARBA00023157"/>
    </source>
</evidence>
<feature type="active site" evidence="11">
    <location>
        <position position="146"/>
    </location>
</feature>
<comment type="caution">
    <text evidence="15">The sequence shown here is derived from an EMBL/GenBank/DDBJ whole genome shotgun (WGS) entry which is preliminary data.</text>
</comment>
<protein>
    <recommendedName>
        <fullName evidence="14">alpha-1,2-Mannosidase</fullName>
        <ecNumber evidence="14">3.2.1.-</ecNumber>
    </recommendedName>
</protein>
<dbReference type="GO" id="GO:0016020">
    <property type="term" value="C:membrane"/>
    <property type="evidence" value="ECO:0007669"/>
    <property type="project" value="InterPro"/>
</dbReference>
<comment type="similarity">
    <text evidence="3 14">Belongs to the glycosyl hydrolase 47 family.</text>
</comment>
<evidence type="ECO:0000256" key="13">
    <source>
        <dbReference type="PIRSR" id="PIRSR601382-3"/>
    </source>
</evidence>
<evidence type="ECO:0000256" key="10">
    <source>
        <dbReference type="ARBA" id="ARBA00048605"/>
    </source>
</evidence>
<evidence type="ECO:0000256" key="5">
    <source>
        <dbReference type="ARBA" id="ARBA00022801"/>
    </source>
</evidence>
<dbReference type="EC" id="3.2.1.-" evidence="14"/>
<keyword evidence="7" id="KW-0325">Glycoprotein</keyword>
<dbReference type="InterPro" id="IPR001382">
    <property type="entry name" value="Glyco_hydro_47"/>
</dbReference>
<sequence>MMIVEMAGELFMEAVNFATQIDFSESKTDDTVSVFETTIRYLGGLLSAYELSDQKYPALLQKAKEVADKMSHAWIGSNIAEAGTLILEWSTLSKYTKNDTYRQLAEGSLRQIASLPSPFPGMAVQGINPVGGQGVGGYVSWGGGSDSYFEYLLKYPRLTNTDDPVFVDTWKTAIDSSIRHLLRKSTVGDHLYTCTYDAAIDKFRHISSHLACFHGGNWLYGGKLLNNQTIMDHALGLIDGCWNTYESTETGIGPEGFAYVSSDGNYTGINPPPTEADLQFYTQHGFYPYARYYILRPEVLESNFYAWRITGNTKYLDRAAKAIESFQKYLPAAVGFAGIEDINDPASDKIDDMESFWFAEVLKYLYLTFDDPKHISIDEYIFNTEAHPFKAPRGRAFYGSNATVPLRPFKVRPGPLPEVSSNRFNPSSIPL</sequence>
<dbReference type="PANTHER" id="PTHR11742">
    <property type="entry name" value="MANNOSYL-OLIGOSACCHARIDE ALPHA-1,2-MANNOSIDASE-RELATED"/>
    <property type="match status" value="1"/>
</dbReference>
<keyword evidence="12" id="KW-0479">Metal-binding</keyword>
<comment type="pathway">
    <text evidence="2">Protein modification; protein glycosylation.</text>
</comment>
<evidence type="ECO:0000313" key="15">
    <source>
        <dbReference type="EMBL" id="KAG5635267.1"/>
    </source>
</evidence>
<dbReference type="Proteomes" id="UP000717328">
    <property type="component" value="Unassembled WGS sequence"/>
</dbReference>
<dbReference type="InterPro" id="IPR012341">
    <property type="entry name" value="6hp_glycosidase-like_sf"/>
</dbReference>